<evidence type="ECO:0000256" key="1">
    <source>
        <dbReference type="SAM" id="SignalP"/>
    </source>
</evidence>
<accession>A0ABT4VHS2</accession>
<gene>
    <name evidence="2" type="ORF">OOZ53_02675</name>
</gene>
<dbReference type="InterPro" id="IPR009333">
    <property type="entry name" value="DUF992"/>
</dbReference>
<proteinExistence type="predicted"/>
<feature type="signal peptide" evidence="1">
    <location>
        <begin position="1"/>
        <end position="26"/>
    </location>
</feature>
<dbReference type="Proteomes" id="UP001148313">
    <property type="component" value="Unassembled WGS sequence"/>
</dbReference>
<name>A0ABT4VHS2_9HYPH</name>
<dbReference type="Pfam" id="PF06186">
    <property type="entry name" value="DUF992"/>
    <property type="match status" value="1"/>
</dbReference>
<dbReference type="EMBL" id="JAPJZH010000001">
    <property type="protein sequence ID" value="MDA4844232.1"/>
    <property type="molecule type" value="Genomic_DNA"/>
</dbReference>
<protein>
    <submittedName>
        <fullName evidence="2">DUF992 domain-containing protein</fullName>
    </submittedName>
</protein>
<comment type="caution">
    <text evidence="2">The sequence shown here is derived from an EMBL/GenBank/DDBJ whole genome shotgun (WGS) entry which is preliminary data.</text>
</comment>
<keyword evidence="3" id="KW-1185">Reference proteome</keyword>
<dbReference type="RefSeq" id="WP_271087753.1">
    <property type="nucleotide sequence ID" value="NZ_JAPJZH010000001.1"/>
</dbReference>
<sequence>MKSTNPAVALVAATTAILVAATPIRAADTPPAEIPEAAAPKRHFTKIGMLSCSSDGGFGYVVGSSSDLSCTFSNRHAGQAHEYYSGSITKVGPDIGFKSRERLIWAVYAPSYQVPQGRLDGTYVGVSAAAGLGIGVGANVLVGNLKNNLNLVPVSVSGNIGLNASAGIGALTLSSEAASR</sequence>
<organism evidence="2 3">
    <name type="scientific">Hoeflea poritis</name>
    <dbReference type="NCBI Taxonomy" id="2993659"/>
    <lineage>
        <taxon>Bacteria</taxon>
        <taxon>Pseudomonadati</taxon>
        <taxon>Pseudomonadota</taxon>
        <taxon>Alphaproteobacteria</taxon>
        <taxon>Hyphomicrobiales</taxon>
        <taxon>Rhizobiaceae</taxon>
        <taxon>Hoeflea</taxon>
    </lineage>
</organism>
<keyword evidence="1" id="KW-0732">Signal</keyword>
<feature type="chain" id="PRO_5046862164" evidence="1">
    <location>
        <begin position="27"/>
        <end position="180"/>
    </location>
</feature>
<reference evidence="2" key="1">
    <citation type="submission" date="2022-11" db="EMBL/GenBank/DDBJ databases">
        <title>Hoeflea poritis sp. nov., isolated from scleractinian coral Porites lutea.</title>
        <authorList>
            <person name="Zhang G."/>
            <person name="Wei Q."/>
            <person name="Cai L."/>
        </authorList>
    </citation>
    <scope>NUCLEOTIDE SEQUENCE</scope>
    <source>
        <strain evidence="2">E7-10</strain>
    </source>
</reference>
<evidence type="ECO:0000313" key="2">
    <source>
        <dbReference type="EMBL" id="MDA4844232.1"/>
    </source>
</evidence>
<evidence type="ECO:0000313" key="3">
    <source>
        <dbReference type="Proteomes" id="UP001148313"/>
    </source>
</evidence>